<feature type="non-terminal residue" evidence="2">
    <location>
        <position position="1"/>
    </location>
</feature>
<dbReference type="EMBL" id="CADCVI010000141">
    <property type="protein sequence ID" value="CAA9473837.1"/>
    <property type="molecule type" value="Genomic_DNA"/>
</dbReference>
<gene>
    <name evidence="2" type="ORF">AVDCRST_MAG25-2244</name>
</gene>
<organism evidence="2">
    <name type="scientific">uncultured Rubrobacteraceae bacterium</name>
    <dbReference type="NCBI Taxonomy" id="349277"/>
    <lineage>
        <taxon>Bacteria</taxon>
        <taxon>Bacillati</taxon>
        <taxon>Actinomycetota</taxon>
        <taxon>Rubrobacteria</taxon>
        <taxon>Rubrobacterales</taxon>
        <taxon>Rubrobacteraceae</taxon>
        <taxon>environmental samples</taxon>
    </lineage>
</organism>
<feature type="compositionally biased region" description="Basic and acidic residues" evidence="1">
    <location>
        <begin position="60"/>
        <end position="96"/>
    </location>
</feature>
<proteinExistence type="predicted"/>
<protein>
    <submittedName>
        <fullName evidence="2">Thioredoxin</fullName>
    </submittedName>
</protein>
<sequence>GGKRRYRRELRERGPEGRQAGHRGLLGALVRAVPQGLPDPRRDEREPRGRALRQGQRGRQPRDRHELQHHEHPHDHPLRGRRDPEAGRRRPAEEPARGAARLV</sequence>
<accession>A0A6J4RKZ7</accession>
<reference evidence="2" key="1">
    <citation type="submission" date="2020-02" db="EMBL/GenBank/DDBJ databases">
        <authorList>
            <person name="Meier V. D."/>
        </authorList>
    </citation>
    <scope>NUCLEOTIDE SEQUENCE</scope>
    <source>
        <strain evidence="2">AVDCRST_MAG25</strain>
    </source>
</reference>
<feature type="non-terminal residue" evidence="2">
    <location>
        <position position="103"/>
    </location>
</feature>
<feature type="compositionally biased region" description="Basic and acidic residues" evidence="1">
    <location>
        <begin position="39"/>
        <end position="49"/>
    </location>
</feature>
<evidence type="ECO:0000256" key="1">
    <source>
        <dbReference type="SAM" id="MobiDB-lite"/>
    </source>
</evidence>
<name>A0A6J4RKZ7_9ACTN</name>
<feature type="region of interest" description="Disordered" evidence="1">
    <location>
        <begin position="1"/>
        <end position="103"/>
    </location>
</feature>
<dbReference type="AlphaFoldDB" id="A0A6J4RKZ7"/>
<evidence type="ECO:0000313" key="2">
    <source>
        <dbReference type="EMBL" id="CAA9473837.1"/>
    </source>
</evidence>